<dbReference type="PROSITE" id="PS51354">
    <property type="entry name" value="GLUTAREDOXIN_2"/>
    <property type="match status" value="1"/>
</dbReference>
<proteinExistence type="inferred from homology"/>
<evidence type="ECO:0000256" key="4">
    <source>
        <dbReference type="ARBA" id="ARBA00023284"/>
    </source>
</evidence>
<sequence length="121" mass="12922">MQQGLCHTCQSPASTAGCDGRAKSLVEENAVVVFAQRGCCMSYVVRRLLYAAGANPAVYEVEERDVDGLAGELATTGAAPRIQFPVVFIGGRWFGGPERVIATHITEELSPLLKQAGALWL</sequence>
<evidence type="ECO:0000313" key="6">
    <source>
        <dbReference type="EMBL" id="KAH6833881.1"/>
    </source>
</evidence>
<organism evidence="6 7">
    <name type="scientific">Perilla frutescens var. hirtella</name>
    <name type="common">Perilla citriodora</name>
    <name type="synonym">Perilla setoyensis</name>
    <dbReference type="NCBI Taxonomy" id="608512"/>
    <lineage>
        <taxon>Eukaryota</taxon>
        <taxon>Viridiplantae</taxon>
        <taxon>Streptophyta</taxon>
        <taxon>Embryophyta</taxon>
        <taxon>Tracheophyta</taxon>
        <taxon>Spermatophyta</taxon>
        <taxon>Magnoliopsida</taxon>
        <taxon>eudicotyledons</taxon>
        <taxon>Gunneridae</taxon>
        <taxon>Pentapetalae</taxon>
        <taxon>asterids</taxon>
        <taxon>lamiids</taxon>
        <taxon>Lamiales</taxon>
        <taxon>Lamiaceae</taxon>
        <taxon>Nepetoideae</taxon>
        <taxon>Elsholtzieae</taxon>
        <taxon>Perilla</taxon>
    </lineage>
</organism>
<comment type="similarity">
    <text evidence="2">Belongs to the glutaredoxin family. CC-type subfamily.</text>
</comment>
<keyword evidence="7" id="KW-1185">Reference proteome</keyword>
<evidence type="ECO:0000256" key="2">
    <source>
        <dbReference type="ARBA" id="ARBA00007568"/>
    </source>
</evidence>
<accession>A0AAD4JHI2</accession>
<dbReference type="SUPFAM" id="SSF52833">
    <property type="entry name" value="Thioredoxin-like"/>
    <property type="match status" value="1"/>
</dbReference>
<evidence type="ECO:0000256" key="1">
    <source>
        <dbReference type="ARBA" id="ARBA00004496"/>
    </source>
</evidence>
<evidence type="ECO:0000256" key="3">
    <source>
        <dbReference type="ARBA" id="ARBA00022490"/>
    </source>
</evidence>
<dbReference type="GO" id="GO:0005737">
    <property type="term" value="C:cytoplasm"/>
    <property type="evidence" value="ECO:0007669"/>
    <property type="project" value="UniProtKB-SubCell"/>
</dbReference>
<name>A0AAD4JHI2_PERFH</name>
<comment type="subcellular location">
    <subcellularLocation>
        <location evidence="1">Cytoplasm</location>
    </subcellularLocation>
</comment>
<keyword evidence="3" id="KW-0963">Cytoplasm</keyword>
<dbReference type="PANTHER" id="PTHR10168">
    <property type="entry name" value="GLUTAREDOXIN"/>
    <property type="match status" value="1"/>
</dbReference>
<dbReference type="InterPro" id="IPR002109">
    <property type="entry name" value="Glutaredoxin"/>
</dbReference>
<dbReference type="Gene3D" id="3.40.30.10">
    <property type="entry name" value="Glutaredoxin"/>
    <property type="match status" value="1"/>
</dbReference>
<gene>
    <name evidence="6" type="ORF">C2S53_004863</name>
</gene>
<dbReference type="NCBIfam" id="TIGR02189">
    <property type="entry name" value="GlrX-like_plant"/>
    <property type="match status" value="1"/>
</dbReference>
<dbReference type="EMBL" id="SDAM02000054">
    <property type="protein sequence ID" value="KAH6833881.1"/>
    <property type="molecule type" value="Genomic_DNA"/>
</dbReference>
<evidence type="ECO:0000259" key="5">
    <source>
        <dbReference type="Pfam" id="PF00462"/>
    </source>
</evidence>
<dbReference type="AlphaFoldDB" id="A0AAD4JHI2"/>
<dbReference type="InterPro" id="IPR011905">
    <property type="entry name" value="GlrX-like_pln_2"/>
</dbReference>
<reference evidence="6 7" key="1">
    <citation type="journal article" date="2021" name="Nat. Commun.">
        <title>Incipient diploidization of the medicinal plant Perilla within 10,000 years.</title>
        <authorList>
            <person name="Zhang Y."/>
            <person name="Shen Q."/>
            <person name="Leng L."/>
            <person name="Zhang D."/>
            <person name="Chen S."/>
            <person name="Shi Y."/>
            <person name="Ning Z."/>
            <person name="Chen S."/>
        </authorList>
    </citation>
    <scope>NUCLEOTIDE SEQUENCE [LARGE SCALE GENOMIC DNA]</scope>
    <source>
        <strain evidence="7">cv. PC099</strain>
    </source>
</reference>
<dbReference type="Pfam" id="PF00462">
    <property type="entry name" value="Glutaredoxin"/>
    <property type="match status" value="1"/>
</dbReference>
<comment type="caution">
    <text evidence="6">The sequence shown here is derived from an EMBL/GenBank/DDBJ whole genome shotgun (WGS) entry which is preliminary data.</text>
</comment>
<dbReference type="Proteomes" id="UP001190926">
    <property type="component" value="Unassembled WGS sequence"/>
</dbReference>
<protein>
    <submittedName>
        <fullName evidence="6">Thioredoxin superfamily protein</fullName>
    </submittedName>
</protein>
<dbReference type="InterPro" id="IPR036249">
    <property type="entry name" value="Thioredoxin-like_sf"/>
</dbReference>
<evidence type="ECO:0000313" key="7">
    <source>
        <dbReference type="Proteomes" id="UP001190926"/>
    </source>
</evidence>
<keyword evidence="4" id="KW-0676">Redox-active center</keyword>
<feature type="domain" description="Glutaredoxin" evidence="5">
    <location>
        <begin position="31"/>
        <end position="92"/>
    </location>
</feature>